<dbReference type="SUPFAM" id="SSF52283">
    <property type="entry name" value="Formate/glycerate dehydrogenase catalytic domain-like"/>
    <property type="match status" value="1"/>
</dbReference>
<evidence type="ECO:0000256" key="2">
    <source>
        <dbReference type="ARBA" id="ARBA00023002"/>
    </source>
</evidence>
<keyword evidence="3" id="KW-0520">NAD</keyword>
<organism evidence="6 7">
    <name type="scientific">Candidatus Cryosericum odellii</name>
    <dbReference type="NCBI Taxonomy" id="2290917"/>
    <lineage>
        <taxon>Bacteria</taxon>
        <taxon>Pseudomonadati</taxon>
        <taxon>Caldisericota/Cryosericota group</taxon>
        <taxon>Candidatus Cryosericota</taxon>
        <taxon>Candidatus Cryosericia</taxon>
        <taxon>Candidatus Cryosericales</taxon>
        <taxon>Candidatus Cryosericaceae</taxon>
        <taxon>Candidatus Cryosericum</taxon>
    </lineage>
</organism>
<feature type="compositionally biased region" description="Polar residues" evidence="4">
    <location>
        <begin position="1"/>
        <end position="13"/>
    </location>
</feature>
<dbReference type="PANTHER" id="PTHR42789">
    <property type="entry name" value="D-ISOMER SPECIFIC 2-HYDROXYACID DEHYDROGENASE FAMILY PROTEIN (AFU_ORTHOLOGUE AFUA_6G10090)"/>
    <property type="match status" value="1"/>
</dbReference>
<evidence type="ECO:0000256" key="3">
    <source>
        <dbReference type="ARBA" id="ARBA00023027"/>
    </source>
</evidence>
<reference evidence="6 7" key="1">
    <citation type="submission" date="2018-09" db="EMBL/GenBank/DDBJ databases">
        <title>Discovery and Ecogenomic Context for Candidatus Cryosericales, a Global Caldiserica Order Active in Thawing Permafrost.</title>
        <authorList>
            <person name="Martinez M.A."/>
            <person name="Woodcroft B.J."/>
            <person name="Ignacio Espinoza J.C."/>
            <person name="Zayed A."/>
            <person name="Singleton C.M."/>
            <person name="Boyd J."/>
            <person name="Li Y.-F."/>
            <person name="Purvine S."/>
            <person name="Maughan H."/>
            <person name="Hodgkins S.B."/>
            <person name="Anderson D."/>
            <person name="Sederholm M."/>
            <person name="Temperton B."/>
            <person name="Saleska S.R."/>
            <person name="Tyson G.W."/>
            <person name="Rich V.I."/>
        </authorList>
    </citation>
    <scope>NUCLEOTIDE SEQUENCE [LARGE SCALE GENOMIC DNA]</scope>
    <source>
        <strain evidence="6 7">SMC6</strain>
    </source>
</reference>
<dbReference type="InterPro" id="IPR050857">
    <property type="entry name" value="D-2-hydroxyacid_DH"/>
</dbReference>
<dbReference type="Gene3D" id="3.40.50.720">
    <property type="entry name" value="NAD(P)-binding Rossmann-like Domain"/>
    <property type="match status" value="2"/>
</dbReference>
<dbReference type="GO" id="GO:0051287">
    <property type="term" value="F:NAD binding"/>
    <property type="evidence" value="ECO:0007669"/>
    <property type="project" value="InterPro"/>
</dbReference>
<protein>
    <recommendedName>
        <fullName evidence="5">D-isomer specific 2-hydroxyacid dehydrogenase catalytic domain-containing protein</fullName>
    </recommendedName>
</protein>
<dbReference type="AlphaFoldDB" id="A0A398D7H6"/>
<proteinExistence type="inferred from homology"/>
<sequence>MKTCNSCAPFSSKNTDKKRRAENGKVKNRVTAFINDKHLNLLKEYCDITVTGWTKTGVKFNEEEMIEALKDADILLVGYEKVSEYVIKNLQKLKLIGCTRGNPINVDSKFAKSCRIPVIYTPARNANSAAEYTMGIILSEVRHIARVFYSLKTGIIGYFPG</sequence>
<dbReference type="EMBL" id="QXIT01000078">
    <property type="protein sequence ID" value="RIE08377.1"/>
    <property type="molecule type" value="Genomic_DNA"/>
</dbReference>
<gene>
    <name evidence="6" type="ORF">SMC6_04350</name>
</gene>
<comment type="similarity">
    <text evidence="1">Belongs to the D-isomer specific 2-hydroxyacid dehydrogenase family.</text>
</comment>
<name>A0A398D7H6_9BACT</name>
<keyword evidence="2" id="KW-0560">Oxidoreductase</keyword>
<dbReference type="GO" id="GO:0016616">
    <property type="term" value="F:oxidoreductase activity, acting on the CH-OH group of donors, NAD or NADP as acceptor"/>
    <property type="evidence" value="ECO:0007669"/>
    <property type="project" value="InterPro"/>
</dbReference>
<evidence type="ECO:0000313" key="6">
    <source>
        <dbReference type="EMBL" id="RIE08377.1"/>
    </source>
</evidence>
<evidence type="ECO:0000256" key="4">
    <source>
        <dbReference type="SAM" id="MobiDB-lite"/>
    </source>
</evidence>
<dbReference type="InterPro" id="IPR006139">
    <property type="entry name" value="D-isomer_2_OHA_DH_cat_dom"/>
</dbReference>
<evidence type="ECO:0000313" key="7">
    <source>
        <dbReference type="Proteomes" id="UP000266260"/>
    </source>
</evidence>
<dbReference type="Proteomes" id="UP000266260">
    <property type="component" value="Unassembled WGS sequence"/>
</dbReference>
<dbReference type="PANTHER" id="PTHR42789:SF1">
    <property type="entry name" value="D-ISOMER SPECIFIC 2-HYDROXYACID DEHYDROGENASE FAMILY PROTEIN (AFU_ORTHOLOGUE AFUA_6G10090)"/>
    <property type="match status" value="1"/>
</dbReference>
<accession>A0A398D7H6</accession>
<evidence type="ECO:0000256" key="1">
    <source>
        <dbReference type="ARBA" id="ARBA00005854"/>
    </source>
</evidence>
<evidence type="ECO:0000259" key="5">
    <source>
        <dbReference type="Pfam" id="PF00389"/>
    </source>
</evidence>
<keyword evidence="7" id="KW-1185">Reference proteome</keyword>
<dbReference type="Pfam" id="PF00389">
    <property type="entry name" value="2-Hacid_dh"/>
    <property type="match status" value="1"/>
</dbReference>
<comment type="caution">
    <text evidence="6">The sequence shown here is derived from an EMBL/GenBank/DDBJ whole genome shotgun (WGS) entry which is preliminary data.</text>
</comment>
<dbReference type="RefSeq" id="WP_119175566.1">
    <property type="nucleotide sequence ID" value="NZ_QXIT01000078.1"/>
</dbReference>
<feature type="region of interest" description="Disordered" evidence="4">
    <location>
        <begin position="1"/>
        <end position="22"/>
    </location>
</feature>
<feature type="domain" description="D-isomer specific 2-hydroxyacid dehydrogenase catalytic" evidence="5">
    <location>
        <begin position="35"/>
        <end position="133"/>
    </location>
</feature>